<accession>A0A0F9KJL2</accession>
<protein>
    <submittedName>
        <fullName evidence="2">Uncharacterized protein</fullName>
    </submittedName>
</protein>
<organism evidence="2">
    <name type="scientific">marine sediment metagenome</name>
    <dbReference type="NCBI Taxonomy" id="412755"/>
    <lineage>
        <taxon>unclassified sequences</taxon>
        <taxon>metagenomes</taxon>
        <taxon>ecological metagenomes</taxon>
    </lineage>
</organism>
<dbReference type="EMBL" id="LAZR01009062">
    <property type="protein sequence ID" value="KKM74916.1"/>
    <property type="molecule type" value="Genomic_DNA"/>
</dbReference>
<evidence type="ECO:0000256" key="1">
    <source>
        <dbReference type="SAM" id="Coils"/>
    </source>
</evidence>
<comment type="caution">
    <text evidence="2">The sequence shown here is derived from an EMBL/GenBank/DDBJ whole genome shotgun (WGS) entry which is preliminary data.</text>
</comment>
<reference evidence="2" key="1">
    <citation type="journal article" date="2015" name="Nature">
        <title>Complex archaea that bridge the gap between prokaryotes and eukaryotes.</title>
        <authorList>
            <person name="Spang A."/>
            <person name="Saw J.H."/>
            <person name="Jorgensen S.L."/>
            <person name="Zaremba-Niedzwiedzka K."/>
            <person name="Martijn J."/>
            <person name="Lind A.E."/>
            <person name="van Eijk R."/>
            <person name="Schleper C."/>
            <person name="Guy L."/>
            <person name="Ettema T.J."/>
        </authorList>
    </citation>
    <scope>NUCLEOTIDE SEQUENCE</scope>
</reference>
<keyword evidence="1" id="KW-0175">Coiled coil</keyword>
<name>A0A0F9KJL2_9ZZZZ</name>
<evidence type="ECO:0000313" key="2">
    <source>
        <dbReference type="EMBL" id="KKM74916.1"/>
    </source>
</evidence>
<dbReference type="AlphaFoldDB" id="A0A0F9KJL2"/>
<proteinExistence type="predicted"/>
<gene>
    <name evidence="2" type="ORF">LCGC14_1395470</name>
</gene>
<sequence>MMEIVDKKGTGRFGKIIRLKELESEILGRKVVTRVWEYENGMQRCRCYFVDKNRSTMSKLNTELRKKIYELETKLEEKRNQTENVKKEVKSIWDLKE</sequence>
<feature type="coiled-coil region" evidence="1">
    <location>
        <begin position="61"/>
        <end position="88"/>
    </location>
</feature>